<organism evidence="8 9">
    <name type="scientific">Phreatobacter stygius</name>
    <dbReference type="NCBI Taxonomy" id="1940610"/>
    <lineage>
        <taxon>Bacteria</taxon>
        <taxon>Pseudomonadati</taxon>
        <taxon>Pseudomonadota</taxon>
        <taxon>Alphaproteobacteria</taxon>
        <taxon>Hyphomicrobiales</taxon>
        <taxon>Phreatobacteraceae</taxon>
        <taxon>Phreatobacter</taxon>
    </lineage>
</organism>
<evidence type="ECO:0000256" key="5">
    <source>
        <dbReference type="ARBA" id="ARBA00023136"/>
    </source>
</evidence>
<feature type="transmembrane region" description="Helical" evidence="6">
    <location>
        <begin position="129"/>
        <end position="148"/>
    </location>
</feature>
<evidence type="ECO:0000313" key="9">
    <source>
        <dbReference type="Proteomes" id="UP000298781"/>
    </source>
</evidence>
<dbReference type="AlphaFoldDB" id="A0A4D7B961"/>
<feature type="transmembrane region" description="Helical" evidence="6">
    <location>
        <begin position="12"/>
        <end position="33"/>
    </location>
</feature>
<dbReference type="InterPro" id="IPR050638">
    <property type="entry name" value="AA-Vitamin_Transporters"/>
</dbReference>
<feature type="domain" description="EamA" evidence="7">
    <location>
        <begin position="11"/>
        <end position="143"/>
    </location>
</feature>
<evidence type="ECO:0000256" key="4">
    <source>
        <dbReference type="ARBA" id="ARBA00022989"/>
    </source>
</evidence>
<evidence type="ECO:0000259" key="7">
    <source>
        <dbReference type="Pfam" id="PF00892"/>
    </source>
</evidence>
<keyword evidence="3 6" id="KW-0812">Transmembrane</keyword>
<keyword evidence="4 6" id="KW-1133">Transmembrane helix</keyword>
<feature type="transmembrane region" description="Helical" evidence="6">
    <location>
        <begin position="219"/>
        <end position="240"/>
    </location>
</feature>
<feature type="transmembrane region" description="Helical" evidence="6">
    <location>
        <begin position="188"/>
        <end position="207"/>
    </location>
</feature>
<dbReference type="PANTHER" id="PTHR32322:SF18">
    <property type="entry name" value="S-ADENOSYLMETHIONINE_S-ADENOSYLHOMOCYSTEINE TRANSPORTER"/>
    <property type="match status" value="1"/>
</dbReference>
<evidence type="ECO:0000313" key="8">
    <source>
        <dbReference type="EMBL" id="QCI67445.1"/>
    </source>
</evidence>
<dbReference type="Proteomes" id="UP000298781">
    <property type="component" value="Chromosome"/>
</dbReference>
<feature type="transmembrane region" description="Helical" evidence="6">
    <location>
        <begin position="275"/>
        <end position="293"/>
    </location>
</feature>
<feature type="transmembrane region" description="Helical" evidence="6">
    <location>
        <begin position="103"/>
        <end position="120"/>
    </location>
</feature>
<keyword evidence="2" id="KW-1003">Cell membrane</keyword>
<dbReference type="InterPro" id="IPR000620">
    <property type="entry name" value="EamA_dom"/>
</dbReference>
<dbReference type="RefSeq" id="WP_136962876.1">
    <property type="nucleotide sequence ID" value="NZ_CP039690.1"/>
</dbReference>
<reference evidence="8 9" key="1">
    <citation type="submission" date="2019-04" db="EMBL/GenBank/DDBJ databases">
        <title>Phreatobacter aquaticus sp. nov.</title>
        <authorList>
            <person name="Choi A."/>
        </authorList>
    </citation>
    <scope>NUCLEOTIDE SEQUENCE [LARGE SCALE GENOMIC DNA]</scope>
    <source>
        <strain evidence="8 9">KCTC 52518</strain>
    </source>
</reference>
<feature type="transmembrane region" description="Helical" evidence="6">
    <location>
        <begin position="39"/>
        <end position="59"/>
    </location>
</feature>
<evidence type="ECO:0000256" key="3">
    <source>
        <dbReference type="ARBA" id="ARBA00022692"/>
    </source>
</evidence>
<evidence type="ECO:0000256" key="2">
    <source>
        <dbReference type="ARBA" id="ARBA00022475"/>
    </source>
</evidence>
<evidence type="ECO:0000256" key="6">
    <source>
        <dbReference type="SAM" id="Phobius"/>
    </source>
</evidence>
<comment type="subcellular location">
    <subcellularLocation>
        <location evidence="1">Cell membrane</location>
        <topology evidence="1">Multi-pass membrane protein</topology>
    </subcellularLocation>
</comment>
<dbReference type="EMBL" id="CP039690">
    <property type="protein sequence ID" value="QCI67445.1"/>
    <property type="molecule type" value="Genomic_DNA"/>
</dbReference>
<protein>
    <submittedName>
        <fullName evidence="8">EamA family transporter</fullName>
    </submittedName>
</protein>
<feature type="domain" description="EamA" evidence="7">
    <location>
        <begin position="157"/>
        <end position="290"/>
    </location>
</feature>
<feature type="transmembrane region" description="Helical" evidence="6">
    <location>
        <begin position="252"/>
        <end position="269"/>
    </location>
</feature>
<dbReference type="Pfam" id="PF00892">
    <property type="entry name" value="EamA"/>
    <property type="match status" value="2"/>
</dbReference>
<keyword evidence="9" id="KW-1185">Reference proteome</keyword>
<dbReference type="SUPFAM" id="SSF103481">
    <property type="entry name" value="Multidrug resistance efflux transporter EmrE"/>
    <property type="match status" value="2"/>
</dbReference>
<proteinExistence type="predicted"/>
<dbReference type="OrthoDB" id="7850605at2"/>
<name>A0A4D7B961_9HYPH</name>
<gene>
    <name evidence="8" type="ORF">E8M01_26390</name>
</gene>
<evidence type="ECO:0000256" key="1">
    <source>
        <dbReference type="ARBA" id="ARBA00004651"/>
    </source>
</evidence>
<dbReference type="PANTHER" id="PTHR32322">
    <property type="entry name" value="INNER MEMBRANE TRANSPORTER"/>
    <property type="match status" value="1"/>
</dbReference>
<accession>A0A4D7B961</accession>
<dbReference type="KEGG" id="pstg:E8M01_26390"/>
<feature type="transmembrane region" description="Helical" evidence="6">
    <location>
        <begin position="71"/>
        <end position="91"/>
    </location>
</feature>
<keyword evidence="5 6" id="KW-0472">Membrane</keyword>
<dbReference type="InterPro" id="IPR037185">
    <property type="entry name" value="EmrE-like"/>
</dbReference>
<dbReference type="GO" id="GO:0005886">
    <property type="term" value="C:plasma membrane"/>
    <property type="evidence" value="ECO:0007669"/>
    <property type="project" value="UniProtKB-SubCell"/>
</dbReference>
<feature type="transmembrane region" description="Helical" evidence="6">
    <location>
        <begin position="154"/>
        <end position="176"/>
    </location>
</feature>
<sequence length="296" mass="31923">MLNREISRTTALVLFAVVIFAWGLNWPVTKIIVAEVTPLWTVAIRTGIACAVLLMLLWFSGQLALPRPGDIPVIVAIGFFHMVAFSALMAAGLKYVPAGRSVVLGYTTPLWVTPGAWLFLKEDMPPSRLIGIALGLCGLVVMFNPLAFDWSDRQALIGNGLLLLSALSWSVSILYVRAHEWISTPFQLGLWQTLLATVVLTVLALLFEPLPDIRWTTPLVFAFGYNVLIGTVLGFWAMAVVNRSVPATTTSLGILGTPVVGIVGSALLLGETIDLPLILATAMILTGVAIGTFSRR</sequence>